<evidence type="ECO:0000256" key="1">
    <source>
        <dbReference type="SAM" id="SignalP"/>
    </source>
</evidence>
<dbReference type="OrthoDB" id="10373026at2759"/>
<sequence>MLKLNASLIFFSLALLTTFVASAAAVDKKKDRLTNIKLPIKCFVSEKDSTLKCDGGKVECLTFKNFTGKGTEKFNDFAISFVPNQEDVTLPELVKFYLYPRAESEVYRNYTIQIGFKFHRFSIYYSQDMFDDGFRISNLTCYSKLVDYFRQSVEDQVIKVKENGSSGEDVRVFGFLSLV</sequence>
<keyword evidence="3" id="KW-1185">Reference proteome</keyword>
<evidence type="ECO:0000313" key="2">
    <source>
        <dbReference type="EMBL" id="RNA32101.1"/>
    </source>
</evidence>
<feature type="chain" id="PRO_5018016681" evidence="1">
    <location>
        <begin position="26"/>
        <end position="179"/>
    </location>
</feature>
<comment type="caution">
    <text evidence="2">The sequence shown here is derived from an EMBL/GenBank/DDBJ whole genome shotgun (WGS) entry which is preliminary data.</text>
</comment>
<keyword evidence="1" id="KW-0732">Signal</keyword>
<organism evidence="2 3">
    <name type="scientific">Brachionus plicatilis</name>
    <name type="common">Marine rotifer</name>
    <name type="synonym">Brachionus muelleri</name>
    <dbReference type="NCBI Taxonomy" id="10195"/>
    <lineage>
        <taxon>Eukaryota</taxon>
        <taxon>Metazoa</taxon>
        <taxon>Spiralia</taxon>
        <taxon>Gnathifera</taxon>
        <taxon>Rotifera</taxon>
        <taxon>Eurotatoria</taxon>
        <taxon>Monogononta</taxon>
        <taxon>Pseudotrocha</taxon>
        <taxon>Ploima</taxon>
        <taxon>Brachionidae</taxon>
        <taxon>Brachionus</taxon>
    </lineage>
</organism>
<evidence type="ECO:0000313" key="3">
    <source>
        <dbReference type="Proteomes" id="UP000276133"/>
    </source>
</evidence>
<dbReference type="Proteomes" id="UP000276133">
    <property type="component" value="Unassembled WGS sequence"/>
</dbReference>
<reference evidence="2 3" key="1">
    <citation type="journal article" date="2018" name="Sci. Rep.">
        <title>Genomic signatures of local adaptation to the degree of environmental predictability in rotifers.</title>
        <authorList>
            <person name="Franch-Gras L."/>
            <person name="Hahn C."/>
            <person name="Garcia-Roger E.M."/>
            <person name="Carmona M.J."/>
            <person name="Serra M."/>
            <person name="Gomez A."/>
        </authorList>
    </citation>
    <scope>NUCLEOTIDE SEQUENCE [LARGE SCALE GENOMIC DNA]</scope>
    <source>
        <strain evidence="2">HYR1</strain>
    </source>
</reference>
<gene>
    <name evidence="2" type="ORF">BpHYR1_050507</name>
</gene>
<dbReference type="EMBL" id="REGN01001847">
    <property type="protein sequence ID" value="RNA32101.1"/>
    <property type="molecule type" value="Genomic_DNA"/>
</dbReference>
<protein>
    <submittedName>
        <fullName evidence="2">Uncharacterized protein</fullName>
    </submittedName>
</protein>
<accession>A0A3M7S8J8</accession>
<proteinExistence type="predicted"/>
<feature type="signal peptide" evidence="1">
    <location>
        <begin position="1"/>
        <end position="25"/>
    </location>
</feature>
<name>A0A3M7S8J8_BRAPC</name>
<dbReference type="AlphaFoldDB" id="A0A3M7S8J8"/>